<evidence type="ECO:0000313" key="1">
    <source>
        <dbReference type="EMBL" id="ABL66522.1"/>
    </source>
</evidence>
<dbReference type="InterPro" id="IPR010297">
    <property type="entry name" value="DUF900_hydrolase"/>
</dbReference>
<evidence type="ECO:0008006" key="3">
    <source>
        <dbReference type="Google" id="ProtNLM"/>
    </source>
</evidence>
<dbReference type="HOGENOM" id="CLU_030170_2_0_10"/>
<dbReference type="OrthoDB" id="9797755at2"/>
<dbReference type="STRING" id="290317.Cpha266_2534"/>
<dbReference type="Pfam" id="PF05990">
    <property type="entry name" value="DUF900"/>
    <property type="match status" value="1"/>
</dbReference>
<dbReference type="SUPFAM" id="SSF53474">
    <property type="entry name" value="alpha/beta-Hydrolases"/>
    <property type="match status" value="1"/>
</dbReference>
<dbReference type="AlphaFoldDB" id="A1BJE5"/>
<keyword evidence="2" id="KW-1185">Reference proteome</keyword>
<dbReference type="PANTHER" id="PTHR36513:SF1">
    <property type="entry name" value="TRANSMEMBRANE PROTEIN"/>
    <property type="match status" value="1"/>
</dbReference>
<proteinExistence type="predicted"/>
<protein>
    <recommendedName>
        <fullName evidence="3">Lipoprotein</fullName>
    </recommendedName>
</protein>
<dbReference type="Gene3D" id="3.40.50.1820">
    <property type="entry name" value="alpha/beta hydrolase"/>
    <property type="match status" value="1"/>
</dbReference>
<dbReference type="PIRSF" id="PIRSF033909">
    <property type="entry name" value="UCP033909"/>
    <property type="match status" value="1"/>
</dbReference>
<dbReference type="eggNOG" id="COG4782">
    <property type="taxonomic scope" value="Bacteria"/>
</dbReference>
<accession>A1BJE5</accession>
<gene>
    <name evidence="1" type="ordered locus">Cpha266_2534</name>
</gene>
<dbReference type="InterPro" id="IPR014586">
    <property type="entry name" value="UCP033909"/>
</dbReference>
<name>A1BJE5_CHLPD</name>
<dbReference type="PROSITE" id="PS51257">
    <property type="entry name" value="PROKAR_LIPOPROTEIN"/>
    <property type="match status" value="1"/>
</dbReference>
<dbReference type="PANTHER" id="PTHR36513">
    <property type="entry name" value="ABC TRANSMEMBRANE TYPE-1 DOMAIN-CONTAINING PROTEIN"/>
    <property type="match status" value="1"/>
</dbReference>
<dbReference type="Proteomes" id="UP000008701">
    <property type="component" value="Chromosome"/>
</dbReference>
<dbReference type="EMBL" id="CP000492">
    <property type="protein sequence ID" value="ABL66522.1"/>
    <property type="molecule type" value="Genomic_DNA"/>
</dbReference>
<sequence length="360" mass="40338" precursor="true">MRFQWRFVSFLVLVFLFAGCTATSSLVQRQTIRVFYATDRALNGQSDHSELYGGERGAVTYGVCEVGISQGHGIAEPDMRLYGEPDRKNPDSDAELQAVNLICEMDFFSELDRSVKGSPSGDLLLFVHGYNLTFEKAALNTALLFCDLGFNGAPLFYSWPSRGSISKYAIDETNIEWSQPDLKRFLEAVARRSGAKDIYLMAHSLGNRAMTKALIELLQEQPQLKNRFKALILMAPDIDAEIFKRDIAPKLTDTGAFVTLYASCDDKALQLSTDVHGYMRAGDISQRSLLVPGIEIIDVTSVDTGFFGHSYYKGSRLVLRDLAFLINRGFHANDRLSLEPIDLPQGRFWRIKKDVKHALP</sequence>
<dbReference type="KEGG" id="cph:Cpha266_2534"/>
<dbReference type="RefSeq" id="WP_011746299.1">
    <property type="nucleotide sequence ID" value="NC_008639.1"/>
</dbReference>
<reference evidence="1 2" key="1">
    <citation type="submission" date="2006-12" db="EMBL/GenBank/DDBJ databases">
        <title>Complete sequence of Chlorobium phaeobacteroides DSM 266.</title>
        <authorList>
            <consortium name="US DOE Joint Genome Institute"/>
            <person name="Copeland A."/>
            <person name="Lucas S."/>
            <person name="Lapidus A."/>
            <person name="Barry K."/>
            <person name="Detter J.C."/>
            <person name="Glavina del Rio T."/>
            <person name="Hammon N."/>
            <person name="Israni S."/>
            <person name="Pitluck S."/>
            <person name="Goltsman E."/>
            <person name="Schmutz J."/>
            <person name="Larimer F."/>
            <person name="Land M."/>
            <person name="Hauser L."/>
            <person name="Mikhailova N."/>
            <person name="Li T."/>
            <person name="Overmann J."/>
            <person name="Bryant D.A."/>
            <person name="Richardson P."/>
        </authorList>
    </citation>
    <scope>NUCLEOTIDE SEQUENCE [LARGE SCALE GENOMIC DNA]</scope>
    <source>
        <strain evidence="1 2">DSM 266</strain>
    </source>
</reference>
<evidence type="ECO:0000313" key="2">
    <source>
        <dbReference type="Proteomes" id="UP000008701"/>
    </source>
</evidence>
<dbReference type="InterPro" id="IPR029058">
    <property type="entry name" value="AB_hydrolase_fold"/>
</dbReference>
<organism evidence="1 2">
    <name type="scientific">Chlorobium phaeobacteroides (strain DSM 266 / SMG 266 / 2430)</name>
    <dbReference type="NCBI Taxonomy" id="290317"/>
    <lineage>
        <taxon>Bacteria</taxon>
        <taxon>Pseudomonadati</taxon>
        <taxon>Chlorobiota</taxon>
        <taxon>Chlorobiia</taxon>
        <taxon>Chlorobiales</taxon>
        <taxon>Chlorobiaceae</taxon>
        <taxon>Chlorobium/Pelodictyon group</taxon>
        <taxon>Chlorobium</taxon>
    </lineage>
</organism>
<dbReference type="ESTHER" id="chlpd-a1bje5">
    <property type="family name" value="Duf_900"/>
</dbReference>